<gene>
    <name evidence="1" type="ORF">CR513_07833</name>
</gene>
<dbReference type="OrthoDB" id="993217at2759"/>
<protein>
    <submittedName>
        <fullName evidence="1">Uncharacterized protein</fullName>
    </submittedName>
</protein>
<feature type="non-terminal residue" evidence="1">
    <location>
        <position position="1"/>
    </location>
</feature>
<evidence type="ECO:0000313" key="2">
    <source>
        <dbReference type="Proteomes" id="UP000257109"/>
    </source>
</evidence>
<reference evidence="1" key="1">
    <citation type="submission" date="2018-05" db="EMBL/GenBank/DDBJ databases">
        <title>Draft genome of Mucuna pruriens seed.</title>
        <authorList>
            <person name="Nnadi N.E."/>
            <person name="Vos R."/>
            <person name="Hasami M.H."/>
            <person name="Devisetty U.K."/>
            <person name="Aguiy J.C."/>
        </authorList>
    </citation>
    <scope>NUCLEOTIDE SEQUENCE [LARGE SCALE GENOMIC DNA]</scope>
    <source>
        <strain evidence="1">JCA_2017</strain>
    </source>
</reference>
<comment type="caution">
    <text evidence="1">The sequence shown here is derived from an EMBL/GenBank/DDBJ whole genome shotgun (WGS) entry which is preliminary data.</text>
</comment>
<dbReference type="EMBL" id="QJKJ01001363">
    <property type="protein sequence ID" value="RDY07989.1"/>
    <property type="molecule type" value="Genomic_DNA"/>
</dbReference>
<organism evidence="1 2">
    <name type="scientific">Mucuna pruriens</name>
    <name type="common">Velvet bean</name>
    <name type="synonym">Dolichos pruriens</name>
    <dbReference type="NCBI Taxonomy" id="157652"/>
    <lineage>
        <taxon>Eukaryota</taxon>
        <taxon>Viridiplantae</taxon>
        <taxon>Streptophyta</taxon>
        <taxon>Embryophyta</taxon>
        <taxon>Tracheophyta</taxon>
        <taxon>Spermatophyta</taxon>
        <taxon>Magnoliopsida</taxon>
        <taxon>eudicotyledons</taxon>
        <taxon>Gunneridae</taxon>
        <taxon>Pentapetalae</taxon>
        <taxon>rosids</taxon>
        <taxon>fabids</taxon>
        <taxon>Fabales</taxon>
        <taxon>Fabaceae</taxon>
        <taxon>Papilionoideae</taxon>
        <taxon>50 kb inversion clade</taxon>
        <taxon>NPAAA clade</taxon>
        <taxon>indigoferoid/millettioid clade</taxon>
        <taxon>Phaseoleae</taxon>
        <taxon>Mucuna</taxon>
    </lineage>
</organism>
<keyword evidence="2" id="KW-1185">Reference proteome</keyword>
<evidence type="ECO:0000313" key="1">
    <source>
        <dbReference type="EMBL" id="RDY07989.1"/>
    </source>
</evidence>
<accession>A0A371HYZ3</accession>
<dbReference type="AlphaFoldDB" id="A0A371HYZ3"/>
<proteinExistence type="predicted"/>
<sequence>MVSAPNIRNKRSFKSQALGHGGLMVQQPIIPPLFGVWGVRYSVKSASRDALMYRSQETWAFAQVPWPNS</sequence>
<dbReference type="Proteomes" id="UP000257109">
    <property type="component" value="Unassembled WGS sequence"/>
</dbReference>
<name>A0A371HYZ3_MUCPR</name>
<dbReference type="AntiFam" id="ANF00039">
    <property type="entry name" value="Antisense to SRP RNA"/>
</dbReference>